<feature type="domain" description="Rab-GAP TBC" evidence="1">
    <location>
        <begin position="1"/>
        <end position="196"/>
    </location>
</feature>
<gene>
    <name evidence="2" type="ORF">SCF082_LOCUS48574</name>
</gene>
<dbReference type="InterPro" id="IPR000195">
    <property type="entry name" value="Rab-GAP-TBC_dom"/>
</dbReference>
<evidence type="ECO:0000313" key="2">
    <source>
        <dbReference type="EMBL" id="CAK9104033.1"/>
    </source>
</evidence>
<dbReference type="PROSITE" id="PS50086">
    <property type="entry name" value="TBC_RABGAP"/>
    <property type="match status" value="1"/>
</dbReference>
<dbReference type="Proteomes" id="UP001642464">
    <property type="component" value="Unassembled WGS sequence"/>
</dbReference>
<comment type="caution">
    <text evidence="2">The sequence shown here is derived from an EMBL/GenBank/DDBJ whole genome shotgun (WGS) entry which is preliminary data.</text>
</comment>
<accession>A0ABP0RWP7</accession>
<name>A0ABP0RWP7_9DINO</name>
<dbReference type="InterPro" id="IPR035969">
    <property type="entry name" value="Rab-GAP_TBC_sf"/>
</dbReference>
<dbReference type="Pfam" id="PF00566">
    <property type="entry name" value="RabGAP-TBC"/>
    <property type="match status" value="1"/>
</dbReference>
<dbReference type="EMBL" id="CAXAMM010042300">
    <property type="protein sequence ID" value="CAK9104033.1"/>
    <property type="molecule type" value="Genomic_DNA"/>
</dbReference>
<evidence type="ECO:0000313" key="3">
    <source>
        <dbReference type="Proteomes" id="UP001642464"/>
    </source>
</evidence>
<keyword evidence="3" id="KW-1185">Reference proteome</keyword>
<sequence>MTGAARADQWLAAAVASKKFERPDAVVAKNQVVSEEIHRQVDMDMARTYSKMLFGHQAPENEVVHRRQQVTNLMIKWLEGEETLTYMQGMNHVMATCFREIGEENAAMKVFDHVIRQADENLFHSDGDKFFAANQGLAEKLREMIGKESPKVAERLAEGDIDYLPMLVQNWLIDIFLHVLPTEAAARLWDHVLASEGESYEPQDSRSTHGCFFLNTPISLWQSYESNHGFSALPVVTRS</sequence>
<dbReference type="Gene3D" id="1.10.472.80">
    <property type="entry name" value="Ypt/Rab-GAP domain of gyp1p, domain 3"/>
    <property type="match status" value="1"/>
</dbReference>
<evidence type="ECO:0000259" key="1">
    <source>
        <dbReference type="PROSITE" id="PS50086"/>
    </source>
</evidence>
<proteinExistence type="predicted"/>
<protein>
    <submittedName>
        <fullName evidence="2">Growth hormone-regulated TBC protein 6 (TBC1 domain family member 6)</fullName>
    </submittedName>
</protein>
<reference evidence="2 3" key="1">
    <citation type="submission" date="2024-02" db="EMBL/GenBank/DDBJ databases">
        <authorList>
            <person name="Chen Y."/>
            <person name="Shah S."/>
            <person name="Dougan E. K."/>
            <person name="Thang M."/>
            <person name="Chan C."/>
        </authorList>
    </citation>
    <scope>NUCLEOTIDE SEQUENCE [LARGE SCALE GENOMIC DNA]</scope>
</reference>
<dbReference type="SUPFAM" id="SSF47923">
    <property type="entry name" value="Ypt/Rab-GAP domain of gyp1p"/>
    <property type="match status" value="2"/>
</dbReference>
<organism evidence="2 3">
    <name type="scientific">Durusdinium trenchii</name>
    <dbReference type="NCBI Taxonomy" id="1381693"/>
    <lineage>
        <taxon>Eukaryota</taxon>
        <taxon>Sar</taxon>
        <taxon>Alveolata</taxon>
        <taxon>Dinophyceae</taxon>
        <taxon>Suessiales</taxon>
        <taxon>Symbiodiniaceae</taxon>
        <taxon>Durusdinium</taxon>
    </lineage>
</organism>
<dbReference type="Gene3D" id="1.10.8.1310">
    <property type="match status" value="1"/>
</dbReference>